<dbReference type="Gene3D" id="2.130.10.10">
    <property type="entry name" value="YVTN repeat-like/Quinoprotein amine dehydrogenase"/>
    <property type="match status" value="2"/>
</dbReference>
<evidence type="ECO:0000259" key="2">
    <source>
        <dbReference type="Pfam" id="PF13360"/>
    </source>
</evidence>
<dbReference type="InterPro" id="IPR011047">
    <property type="entry name" value="Quinoprotein_ADH-like_sf"/>
</dbReference>
<protein>
    <recommendedName>
        <fullName evidence="2">Pyrrolo-quinoline quinone repeat domain-containing protein</fullName>
    </recommendedName>
</protein>
<feature type="domain" description="Pyrrolo-quinoline quinone repeat" evidence="2">
    <location>
        <begin position="300"/>
        <end position="391"/>
    </location>
</feature>
<feature type="domain" description="Pyrrolo-quinoline quinone repeat" evidence="2">
    <location>
        <begin position="173"/>
        <end position="290"/>
    </location>
</feature>
<dbReference type="SMART" id="SM00564">
    <property type="entry name" value="PQQ"/>
    <property type="match status" value="7"/>
</dbReference>
<reference evidence="4" key="1">
    <citation type="journal article" date="2019" name="Int. J. Syst. Evol. Microbiol.">
        <title>The Global Catalogue of Microorganisms (GCM) 10K type strain sequencing project: providing services to taxonomists for standard genome sequencing and annotation.</title>
        <authorList>
            <consortium name="The Broad Institute Genomics Platform"/>
            <consortium name="The Broad Institute Genome Sequencing Center for Infectious Disease"/>
            <person name="Wu L."/>
            <person name="Ma J."/>
        </authorList>
    </citation>
    <scope>NUCLEOTIDE SEQUENCE [LARGE SCALE GENOMIC DNA]</scope>
    <source>
        <strain evidence="4">KCTC 32239</strain>
    </source>
</reference>
<dbReference type="PANTHER" id="PTHR34512:SF30">
    <property type="entry name" value="OUTER MEMBRANE PROTEIN ASSEMBLY FACTOR BAMB"/>
    <property type="match status" value="1"/>
</dbReference>
<sequence length="441" mass="48867">MRKKIPVVLFLMSFSLIFSSGSSLASDWPMFMGNNAHSGNAESKNPAVQKLKLAWQYDFYSQVVASPVVVGQQLLVAAENGNLYSVDMKTHKPQWIFHAQGAISSTPAVANGVVYFLSRDGNFYAISLSDGSLLWRFATLGEHHFSAHGMYGWPLNSVPVIDPWDFYLSSPLVENGKVYFGSSDEHVYALDAKTGALQWRFKTGGVVHSSPAFADNKIIVGSWDSAIYALDANSGKEIWRYQGKSDHQQSIMLGVQASSSVDKNSVYVGSRDGHFYALDLHNGNLRWSYNAQGSWVLSTAAVDDENVYLGTSDTGLFLSLDKTTGKERNRFSTRNWTYTSPILIANTYLAFGTMTGEFFIIDKHSAKQQWHFQTAESKADEFSIIDPATKQLNAQKLFAKPEALHSALEQVKRLGAFVASPVWVNEQLIIVDANGHLKVFN</sequence>
<gene>
    <name evidence="3" type="ORF">GCM10011613_19250</name>
</gene>
<dbReference type="EMBL" id="BMYZ01000001">
    <property type="protein sequence ID" value="GGY74065.1"/>
    <property type="molecule type" value="Genomic_DNA"/>
</dbReference>
<evidence type="ECO:0000313" key="3">
    <source>
        <dbReference type="EMBL" id="GGY74065.1"/>
    </source>
</evidence>
<comment type="caution">
    <text evidence="3">The sequence shown here is derived from an EMBL/GenBank/DDBJ whole genome shotgun (WGS) entry which is preliminary data.</text>
</comment>
<feature type="domain" description="Pyrrolo-quinoline quinone repeat" evidence="2">
    <location>
        <begin position="54"/>
        <end position="139"/>
    </location>
</feature>
<dbReference type="Proteomes" id="UP000619761">
    <property type="component" value="Unassembled WGS sequence"/>
</dbReference>
<accession>A0ABQ3B1Y1</accession>
<dbReference type="PANTHER" id="PTHR34512">
    <property type="entry name" value="CELL SURFACE PROTEIN"/>
    <property type="match status" value="1"/>
</dbReference>
<proteinExistence type="predicted"/>
<dbReference type="SUPFAM" id="SSF50998">
    <property type="entry name" value="Quinoprotein alcohol dehydrogenase-like"/>
    <property type="match status" value="2"/>
</dbReference>
<dbReference type="Pfam" id="PF13360">
    <property type="entry name" value="PQQ_2"/>
    <property type="match status" value="3"/>
</dbReference>
<name>A0ABQ3B1Y1_9GAMM</name>
<evidence type="ECO:0000256" key="1">
    <source>
        <dbReference type="SAM" id="SignalP"/>
    </source>
</evidence>
<dbReference type="InterPro" id="IPR002372">
    <property type="entry name" value="PQQ_rpt_dom"/>
</dbReference>
<organism evidence="3 4">
    <name type="scientific">Cellvibrio zantedeschiae</name>
    <dbReference type="NCBI Taxonomy" id="1237077"/>
    <lineage>
        <taxon>Bacteria</taxon>
        <taxon>Pseudomonadati</taxon>
        <taxon>Pseudomonadota</taxon>
        <taxon>Gammaproteobacteria</taxon>
        <taxon>Cellvibrionales</taxon>
        <taxon>Cellvibrionaceae</taxon>
        <taxon>Cellvibrio</taxon>
    </lineage>
</organism>
<feature type="chain" id="PRO_5045866166" description="Pyrrolo-quinoline quinone repeat domain-containing protein" evidence="1">
    <location>
        <begin position="26"/>
        <end position="441"/>
    </location>
</feature>
<evidence type="ECO:0000313" key="4">
    <source>
        <dbReference type="Proteomes" id="UP000619761"/>
    </source>
</evidence>
<feature type="signal peptide" evidence="1">
    <location>
        <begin position="1"/>
        <end position="25"/>
    </location>
</feature>
<dbReference type="RefSeq" id="WP_189417864.1">
    <property type="nucleotide sequence ID" value="NZ_BMYZ01000001.1"/>
</dbReference>
<keyword evidence="4" id="KW-1185">Reference proteome</keyword>
<dbReference type="InterPro" id="IPR018391">
    <property type="entry name" value="PQQ_b-propeller_rpt"/>
</dbReference>
<keyword evidence="1" id="KW-0732">Signal</keyword>
<dbReference type="InterPro" id="IPR015943">
    <property type="entry name" value="WD40/YVTN_repeat-like_dom_sf"/>
</dbReference>